<evidence type="ECO:0000256" key="1">
    <source>
        <dbReference type="SAM" id="MobiDB-lite"/>
    </source>
</evidence>
<organism evidence="2 3">
    <name type="scientific">Mycena chlorophos</name>
    <name type="common">Agaric fungus</name>
    <name type="synonym">Agaricus chlorophos</name>
    <dbReference type="NCBI Taxonomy" id="658473"/>
    <lineage>
        <taxon>Eukaryota</taxon>
        <taxon>Fungi</taxon>
        <taxon>Dikarya</taxon>
        <taxon>Basidiomycota</taxon>
        <taxon>Agaricomycotina</taxon>
        <taxon>Agaricomycetes</taxon>
        <taxon>Agaricomycetidae</taxon>
        <taxon>Agaricales</taxon>
        <taxon>Marasmiineae</taxon>
        <taxon>Mycenaceae</taxon>
        <taxon>Mycena</taxon>
    </lineage>
</organism>
<accession>A0ABQ0LB56</accession>
<dbReference type="Proteomes" id="UP000815677">
    <property type="component" value="Unassembled WGS sequence"/>
</dbReference>
<reference evidence="2" key="1">
    <citation type="submission" date="2014-09" db="EMBL/GenBank/DDBJ databases">
        <title>Genome sequence of the luminous mushroom Mycena chlorophos for searching fungal bioluminescence genes.</title>
        <authorList>
            <person name="Tanaka Y."/>
            <person name="Kasuga D."/>
            <person name="Oba Y."/>
            <person name="Hase S."/>
            <person name="Sato K."/>
            <person name="Oba Y."/>
            <person name="Sakakibara Y."/>
        </authorList>
    </citation>
    <scope>NUCLEOTIDE SEQUENCE</scope>
</reference>
<gene>
    <name evidence="2" type="ORF">MCHLO_05773</name>
</gene>
<protein>
    <submittedName>
        <fullName evidence="2">Uncharacterized protein</fullName>
    </submittedName>
</protein>
<dbReference type="EMBL" id="DF844484">
    <property type="protein sequence ID" value="GAT48359.1"/>
    <property type="molecule type" value="Genomic_DNA"/>
</dbReference>
<evidence type="ECO:0000313" key="2">
    <source>
        <dbReference type="EMBL" id="GAT48359.1"/>
    </source>
</evidence>
<evidence type="ECO:0000313" key="3">
    <source>
        <dbReference type="Proteomes" id="UP000815677"/>
    </source>
</evidence>
<proteinExistence type="predicted"/>
<name>A0ABQ0LB56_MYCCL</name>
<sequence length="132" mass="14054">MHLPGDISLATPSLEALNTTYTSRQKYTLPKVSLVAAIALAPPPPPPHSPAYILVPSSTGRIHPPPRSPVINKAHTSTSIWCVRARSEPSMGRRNGPGRERAHEIRIVQEGERVRKWLSARVAGSGAGSGGG</sequence>
<feature type="region of interest" description="Disordered" evidence="1">
    <location>
        <begin position="50"/>
        <end position="71"/>
    </location>
</feature>
<keyword evidence="3" id="KW-1185">Reference proteome</keyword>